<feature type="compositionally biased region" description="Acidic residues" evidence="1">
    <location>
        <begin position="70"/>
        <end position="85"/>
    </location>
</feature>
<dbReference type="InterPro" id="IPR008906">
    <property type="entry name" value="HATC_C_dom"/>
</dbReference>
<evidence type="ECO:0000313" key="3">
    <source>
        <dbReference type="EMBL" id="KAF6738625.1"/>
    </source>
</evidence>
<dbReference type="SUPFAM" id="SSF53098">
    <property type="entry name" value="Ribonuclease H-like"/>
    <property type="match status" value="1"/>
</dbReference>
<evidence type="ECO:0000259" key="2">
    <source>
        <dbReference type="Pfam" id="PF05699"/>
    </source>
</evidence>
<evidence type="ECO:0000313" key="4">
    <source>
        <dbReference type="Proteomes" id="UP000646548"/>
    </source>
</evidence>
<accession>A0A834L1M4</accession>
<dbReference type="InterPro" id="IPR012337">
    <property type="entry name" value="RNaseH-like_sf"/>
</dbReference>
<dbReference type="GO" id="GO:0005634">
    <property type="term" value="C:nucleus"/>
    <property type="evidence" value="ECO:0007669"/>
    <property type="project" value="TreeGrafter"/>
</dbReference>
<name>A0A834L1M4_ORYME</name>
<proteinExistence type="predicted"/>
<organism evidence="3 4">
    <name type="scientific">Oryzias melastigma</name>
    <name type="common">Marine medaka</name>
    <dbReference type="NCBI Taxonomy" id="30732"/>
    <lineage>
        <taxon>Eukaryota</taxon>
        <taxon>Metazoa</taxon>
        <taxon>Chordata</taxon>
        <taxon>Craniata</taxon>
        <taxon>Vertebrata</taxon>
        <taxon>Euteleostomi</taxon>
        <taxon>Actinopterygii</taxon>
        <taxon>Neopterygii</taxon>
        <taxon>Teleostei</taxon>
        <taxon>Neoteleostei</taxon>
        <taxon>Acanthomorphata</taxon>
        <taxon>Ovalentaria</taxon>
        <taxon>Atherinomorphae</taxon>
        <taxon>Beloniformes</taxon>
        <taxon>Adrianichthyidae</taxon>
        <taxon>Oryziinae</taxon>
        <taxon>Oryzias</taxon>
    </lineage>
</organism>
<feature type="domain" description="HAT C-terminal dimerisation" evidence="2">
    <location>
        <begin position="128"/>
        <end position="199"/>
    </location>
</feature>
<feature type="region of interest" description="Disordered" evidence="1">
    <location>
        <begin position="22"/>
        <end position="90"/>
    </location>
</feature>
<sequence length="215" mass="23837">MEDKEQAATFNWLKSDAVRITKENSSKKQIKMDDRVKRSSSPESLESDNDIRRSKRLKECPPINFREIVGEESDPGEPEESEDPDPCFQPGLSGMEFLLGDLFCSGAKSRNSSVEESVEMEISVFRADKGSSLGMEPLQWWRTKAVQFPLLASVARVYLAAPAVAGNAAQDFVQDGTMNRRRSNIPPESLDTMLFLHHNRISVTDGGPAAASDRG</sequence>
<comment type="caution">
    <text evidence="3">The sequence shown here is derived from an EMBL/GenBank/DDBJ whole genome shotgun (WGS) entry which is preliminary data.</text>
</comment>
<dbReference type="InterPro" id="IPR052717">
    <property type="entry name" value="Vacuolar_transposase_reg"/>
</dbReference>
<dbReference type="GO" id="GO:0006357">
    <property type="term" value="P:regulation of transcription by RNA polymerase II"/>
    <property type="evidence" value="ECO:0007669"/>
    <property type="project" value="TreeGrafter"/>
</dbReference>
<reference evidence="3" key="1">
    <citation type="journal article" name="BMC Genomics">
        <title>Long-read sequencing and de novo genome assembly of marine medaka (Oryzias melastigma).</title>
        <authorList>
            <person name="Liang P."/>
            <person name="Saqib H.S.A."/>
            <person name="Ni X."/>
            <person name="Shen Y."/>
        </authorList>
    </citation>
    <scope>NUCLEOTIDE SEQUENCE</scope>
    <source>
        <strain evidence="3">Bigg-433</strain>
    </source>
</reference>
<gene>
    <name evidence="3" type="ORF">FQA47_022377</name>
</gene>
<evidence type="ECO:0000256" key="1">
    <source>
        <dbReference type="SAM" id="MobiDB-lite"/>
    </source>
</evidence>
<dbReference type="AlphaFoldDB" id="A0A834L1M4"/>
<dbReference type="EMBL" id="WKFB01000022">
    <property type="protein sequence ID" value="KAF6738625.1"/>
    <property type="molecule type" value="Genomic_DNA"/>
</dbReference>
<dbReference type="Proteomes" id="UP000646548">
    <property type="component" value="Unassembled WGS sequence"/>
</dbReference>
<dbReference type="PANTHER" id="PTHR46169:SF15">
    <property type="entry name" value="INNER CENTROMERE PROTEIN A-LIKE ISOFORM X1-RELATED"/>
    <property type="match status" value="1"/>
</dbReference>
<dbReference type="PANTHER" id="PTHR46169">
    <property type="entry name" value="DNA REPLICATION-RELATED ELEMENT FACTOR, ISOFORM A"/>
    <property type="match status" value="1"/>
</dbReference>
<dbReference type="GO" id="GO:0046983">
    <property type="term" value="F:protein dimerization activity"/>
    <property type="evidence" value="ECO:0007669"/>
    <property type="project" value="InterPro"/>
</dbReference>
<dbReference type="Pfam" id="PF05699">
    <property type="entry name" value="Dimer_Tnp_hAT"/>
    <property type="match status" value="1"/>
</dbReference>
<feature type="compositionally biased region" description="Basic and acidic residues" evidence="1">
    <location>
        <begin position="22"/>
        <end position="37"/>
    </location>
</feature>
<protein>
    <submittedName>
        <fullName evidence="3">Zinc finger BED domain-containing protein 1</fullName>
    </submittedName>
</protein>